<evidence type="ECO:0000313" key="1">
    <source>
        <dbReference type="EMBL" id="HIV99460.1"/>
    </source>
</evidence>
<dbReference type="AlphaFoldDB" id="A0A9D1PUH2"/>
<dbReference type="Proteomes" id="UP000823936">
    <property type="component" value="Unassembled WGS sequence"/>
</dbReference>
<protein>
    <submittedName>
        <fullName evidence="1">2-hydroxyacyl-CoA dehydratase</fullName>
    </submittedName>
</protein>
<gene>
    <name evidence="1" type="ORF">IAB12_06775</name>
</gene>
<reference evidence="1" key="2">
    <citation type="submission" date="2021-04" db="EMBL/GenBank/DDBJ databases">
        <authorList>
            <person name="Gilroy R."/>
        </authorList>
    </citation>
    <scope>NUCLEOTIDE SEQUENCE</scope>
    <source>
        <strain evidence="1">Gambia11-129</strain>
    </source>
</reference>
<dbReference type="InterPro" id="IPR051805">
    <property type="entry name" value="Dehydratase_Activator_Redct"/>
</dbReference>
<organism evidence="1 2">
    <name type="scientific">Candidatus Ornithospirochaeta avicola</name>
    <dbReference type="NCBI Taxonomy" id="2840896"/>
    <lineage>
        <taxon>Bacteria</taxon>
        <taxon>Pseudomonadati</taxon>
        <taxon>Spirochaetota</taxon>
        <taxon>Spirochaetia</taxon>
        <taxon>Spirochaetales</taxon>
        <taxon>Spirochaetaceae</taxon>
        <taxon>Spirochaetaceae incertae sedis</taxon>
        <taxon>Candidatus Ornithospirochaeta</taxon>
    </lineage>
</organism>
<proteinExistence type="predicted"/>
<comment type="caution">
    <text evidence="1">The sequence shown here is derived from an EMBL/GenBank/DDBJ whole genome shotgun (WGS) entry which is preliminary data.</text>
</comment>
<evidence type="ECO:0000313" key="2">
    <source>
        <dbReference type="Proteomes" id="UP000823936"/>
    </source>
</evidence>
<reference evidence="1" key="1">
    <citation type="journal article" date="2021" name="PeerJ">
        <title>Extensive microbial diversity within the chicken gut microbiome revealed by metagenomics and culture.</title>
        <authorList>
            <person name="Gilroy R."/>
            <person name="Ravi A."/>
            <person name="Getino M."/>
            <person name="Pursley I."/>
            <person name="Horton D.L."/>
            <person name="Alikhan N.F."/>
            <person name="Baker D."/>
            <person name="Gharbi K."/>
            <person name="Hall N."/>
            <person name="Watson M."/>
            <person name="Adriaenssens E.M."/>
            <person name="Foster-Nyarko E."/>
            <person name="Jarju S."/>
            <person name="Secka A."/>
            <person name="Antonio M."/>
            <person name="Oren A."/>
            <person name="Chaudhuri R.R."/>
            <person name="La Ragione R."/>
            <person name="Hildebrand F."/>
            <person name="Pallen M.J."/>
        </authorList>
    </citation>
    <scope>NUCLEOTIDE SEQUENCE</scope>
    <source>
        <strain evidence="1">Gambia11-129</strain>
    </source>
</reference>
<sequence>MSEFTKEMKEQKWTIVVPNMSEIHFDIMKRIFVNHGYNVLLLENNDATLIDEGLKYVHNDMCYPALLVIGQMLDAIRRGLVDKDHCALAISQTGGGCRASNYYFLLKKALEKAGLGNIPVISLNLQGMNSNPGFKINLFMLIQAFTGLIYGDMLMMLSNQTRPYEVNKGDTDRLVATWTERLGEAFNKNRGYFGKHLKRNLNQISDDFASIKCERKSKVKVGVVGEIYMKYSKLGNNDLKSFLESQDCEVMLPPMMGFVFYCFSNSITDQDLYGGRLKWKLLMKYVAIPYMEKFERWMNEAIARHEEFRRPATFKELEGYAEGIISQGCKMGEGWLLTAEMVELINKGYSNIVCTQPFGCLPNHIAGKGMIRPLKERYPESNIVPIDYDPSATKVNQENRIKLMLSIARENLEKENQ</sequence>
<name>A0A9D1PUH2_9SPIO</name>
<dbReference type="EMBL" id="DXHU01000023">
    <property type="protein sequence ID" value="HIV99460.1"/>
    <property type="molecule type" value="Genomic_DNA"/>
</dbReference>
<dbReference type="PANTHER" id="PTHR32329:SF4">
    <property type="entry name" value="ACTIVATOR OF 2-HYDROXYACYL-COA DEHYDRATASE"/>
    <property type="match status" value="1"/>
</dbReference>
<accession>A0A9D1PUH2</accession>
<dbReference type="PANTHER" id="PTHR32329">
    <property type="entry name" value="BIFUNCTIONAL PROTEIN [INCLUDES 2-HYDROXYACYL-COA DEHYDRATASE (N-TER) AND ITS ACTIVATOR DOMAIN (C_TERM)-RELATED"/>
    <property type="match status" value="1"/>
</dbReference>